<reference evidence="9 10" key="1">
    <citation type="submission" date="2015-07" db="EMBL/GenBank/DDBJ databases">
        <title>Genome sequence of Levilinea saccharolytica DSM 16555.</title>
        <authorList>
            <person name="Hemp J."/>
            <person name="Ward L.M."/>
            <person name="Pace L.A."/>
            <person name="Fischer W.W."/>
        </authorList>
    </citation>
    <scope>NUCLEOTIDE SEQUENCE [LARGE SCALE GENOMIC DNA]</scope>
    <source>
        <strain evidence="9 10">KIBI-1</strain>
    </source>
</reference>
<dbReference type="GO" id="GO:0005886">
    <property type="term" value="C:plasma membrane"/>
    <property type="evidence" value="ECO:0007669"/>
    <property type="project" value="UniProtKB-SubCell"/>
</dbReference>
<evidence type="ECO:0000256" key="6">
    <source>
        <dbReference type="ARBA" id="ARBA00023136"/>
    </source>
</evidence>
<feature type="transmembrane region" description="Helical" evidence="7">
    <location>
        <begin position="264"/>
        <end position="286"/>
    </location>
</feature>
<dbReference type="Pfam" id="PF19300">
    <property type="entry name" value="BPD_transp_1_N"/>
    <property type="match status" value="1"/>
</dbReference>
<evidence type="ECO:0000313" key="9">
    <source>
        <dbReference type="EMBL" id="KPL79599.1"/>
    </source>
</evidence>
<dbReference type="InterPro" id="IPR035906">
    <property type="entry name" value="MetI-like_sf"/>
</dbReference>
<dbReference type="OrthoDB" id="9769919at2"/>
<dbReference type="Proteomes" id="UP000050501">
    <property type="component" value="Unassembled WGS sequence"/>
</dbReference>
<comment type="subcellular location">
    <subcellularLocation>
        <location evidence="1 7">Cell membrane</location>
        <topology evidence="1 7">Multi-pass membrane protein</topology>
    </subcellularLocation>
</comment>
<protein>
    <recommendedName>
        <fullName evidence="8">ABC transmembrane type-1 domain-containing protein</fullName>
    </recommendedName>
</protein>
<dbReference type="Gene3D" id="1.10.3720.10">
    <property type="entry name" value="MetI-like"/>
    <property type="match status" value="1"/>
</dbReference>
<keyword evidence="2 7" id="KW-0813">Transport</keyword>
<feature type="transmembrane region" description="Helical" evidence="7">
    <location>
        <begin position="117"/>
        <end position="143"/>
    </location>
</feature>
<evidence type="ECO:0000256" key="7">
    <source>
        <dbReference type="RuleBase" id="RU363032"/>
    </source>
</evidence>
<proteinExistence type="inferred from homology"/>
<feature type="domain" description="ABC transmembrane type-1" evidence="8">
    <location>
        <begin position="118"/>
        <end position="329"/>
    </location>
</feature>
<evidence type="ECO:0000256" key="1">
    <source>
        <dbReference type="ARBA" id="ARBA00004651"/>
    </source>
</evidence>
<gene>
    <name evidence="9" type="ORF">ADN01_13985</name>
</gene>
<evidence type="ECO:0000256" key="3">
    <source>
        <dbReference type="ARBA" id="ARBA00022475"/>
    </source>
</evidence>
<dbReference type="RefSeq" id="WP_062417817.1">
    <property type="nucleotide sequence ID" value="NZ_DF967974.1"/>
</dbReference>
<dbReference type="STRING" id="229921.ADN01_13985"/>
<evidence type="ECO:0000313" key="10">
    <source>
        <dbReference type="Proteomes" id="UP000050501"/>
    </source>
</evidence>
<keyword evidence="3" id="KW-1003">Cell membrane</keyword>
<feature type="transmembrane region" description="Helical" evidence="7">
    <location>
        <begin position="210"/>
        <end position="228"/>
    </location>
</feature>
<dbReference type="InterPro" id="IPR000515">
    <property type="entry name" value="MetI-like"/>
</dbReference>
<feature type="transmembrane region" description="Helical" evidence="7">
    <location>
        <begin position="155"/>
        <end position="177"/>
    </location>
</feature>
<keyword evidence="5 7" id="KW-1133">Transmembrane helix</keyword>
<dbReference type="PANTHER" id="PTHR43163">
    <property type="entry name" value="DIPEPTIDE TRANSPORT SYSTEM PERMEASE PROTEIN DPPB-RELATED"/>
    <property type="match status" value="1"/>
</dbReference>
<name>A0A0P6Y3R2_9CHLR</name>
<evidence type="ECO:0000256" key="5">
    <source>
        <dbReference type="ARBA" id="ARBA00022989"/>
    </source>
</evidence>
<keyword evidence="6 7" id="KW-0472">Membrane</keyword>
<dbReference type="InterPro" id="IPR045621">
    <property type="entry name" value="BPD_transp_1_N"/>
</dbReference>
<dbReference type="AlphaFoldDB" id="A0A0P6Y3R2"/>
<dbReference type="SUPFAM" id="SSF161098">
    <property type="entry name" value="MetI-like"/>
    <property type="match status" value="1"/>
</dbReference>
<organism evidence="9 10">
    <name type="scientific">Levilinea saccharolytica</name>
    <dbReference type="NCBI Taxonomy" id="229921"/>
    <lineage>
        <taxon>Bacteria</taxon>
        <taxon>Bacillati</taxon>
        <taxon>Chloroflexota</taxon>
        <taxon>Anaerolineae</taxon>
        <taxon>Anaerolineales</taxon>
        <taxon>Anaerolineaceae</taxon>
        <taxon>Levilinea</taxon>
    </lineage>
</organism>
<evidence type="ECO:0000259" key="8">
    <source>
        <dbReference type="PROSITE" id="PS50928"/>
    </source>
</evidence>
<keyword evidence="4 7" id="KW-0812">Transmembrane</keyword>
<dbReference type="GO" id="GO:0055085">
    <property type="term" value="P:transmembrane transport"/>
    <property type="evidence" value="ECO:0007669"/>
    <property type="project" value="InterPro"/>
</dbReference>
<evidence type="ECO:0000256" key="2">
    <source>
        <dbReference type="ARBA" id="ARBA00022448"/>
    </source>
</evidence>
<dbReference type="PROSITE" id="PS50928">
    <property type="entry name" value="ABC_TM1"/>
    <property type="match status" value="1"/>
</dbReference>
<dbReference type="PANTHER" id="PTHR43163:SF6">
    <property type="entry name" value="DIPEPTIDE TRANSPORT SYSTEM PERMEASE PROTEIN DPPB-RELATED"/>
    <property type="match status" value="1"/>
</dbReference>
<evidence type="ECO:0000256" key="4">
    <source>
        <dbReference type="ARBA" id="ARBA00022692"/>
    </source>
</evidence>
<sequence>MKRLTYLLRRLQWALLSILFVITLNFFLFRVLPGDPARAGIRDPRLTAQAQQAIRERFGLDKPVINCFETLNPLKLGKCGVNPLETQFFIYVGNLLRGELGTSYHTNRPVSSMLGEALLNTVLLVGAAQVFSIVFGIILGLVAAWKSHTAVDFTALTASLVAWSLPTFWLGIVLLFAGSTWLGLPVVGKLTPGMAYPHWGAKAADLGRHLILPTLTFTIVVLGEYMLVMRSTVLDVLSEDYILTAKAKGLSTFQILKDHALRNALLPMVTIVALNLGFTVAGAIQIETVFSWPGLGLAIFDAVGRRDYPMLQGAFLLIAVSVITANLIADLLYSYLDPRIQAGQS</sequence>
<dbReference type="CDD" id="cd06261">
    <property type="entry name" value="TM_PBP2"/>
    <property type="match status" value="1"/>
</dbReference>
<comment type="caution">
    <text evidence="9">The sequence shown here is derived from an EMBL/GenBank/DDBJ whole genome shotgun (WGS) entry which is preliminary data.</text>
</comment>
<accession>A0A0P6Y3R2</accession>
<keyword evidence="10" id="KW-1185">Reference proteome</keyword>
<dbReference type="Pfam" id="PF00528">
    <property type="entry name" value="BPD_transp_1"/>
    <property type="match status" value="1"/>
</dbReference>
<feature type="transmembrane region" description="Helical" evidence="7">
    <location>
        <begin position="314"/>
        <end position="336"/>
    </location>
</feature>
<dbReference type="EMBL" id="LGCM01000047">
    <property type="protein sequence ID" value="KPL79599.1"/>
    <property type="molecule type" value="Genomic_DNA"/>
</dbReference>
<feature type="transmembrane region" description="Helical" evidence="7">
    <location>
        <begin position="12"/>
        <end position="32"/>
    </location>
</feature>
<comment type="similarity">
    <text evidence="7">Belongs to the binding-protein-dependent transport system permease family.</text>
</comment>